<feature type="compositionally biased region" description="Basic and acidic residues" evidence="1">
    <location>
        <begin position="45"/>
        <end position="61"/>
    </location>
</feature>
<dbReference type="EMBL" id="ACIO01000486">
    <property type="protein sequence ID" value="EFC96846.1"/>
    <property type="molecule type" value="Genomic_DNA"/>
</dbReference>
<evidence type="ECO:0000256" key="1">
    <source>
        <dbReference type="SAM" id="MobiDB-lite"/>
    </source>
</evidence>
<accession>D3AMW3</accession>
<dbReference type="HOGENOM" id="CLU_2916295_0_0_9"/>
<name>D3AMW3_9FIRM</name>
<evidence type="ECO:0000313" key="3">
    <source>
        <dbReference type="Proteomes" id="UP000004968"/>
    </source>
</evidence>
<dbReference type="Proteomes" id="UP000004968">
    <property type="component" value="Unassembled WGS sequence"/>
</dbReference>
<reference evidence="2 3" key="1">
    <citation type="submission" date="2010-01" db="EMBL/GenBank/DDBJ databases">
        <authorList>
            <person name="Weinstock G."/>
            <person name="Sodergren E."/>
            <person name="Clifton S."/>
            <person name="Fulton L."/>
            <person name="Fulton B."/>
            <person name="Courtney L."/>
            <person name="Fronick C."/>
            <person name="Harrison M."/>
            <person name="Strong C."/>
            <person name="Farmer C."/>
            <person name="Delahaunty K."/>
            <person name="Markovic C."/>
            <person name="Hall O."/>
            <person name="Minx P."/>
            <person name="Tomlinson C."/>
            <person name="Mitreva M."/>
            <person name="Nelson J."/>
            <person name="Hou S."/>
            <person name="Wollam A."/>
            <person name="Pepin K.H."/>
            <person name="Johnson M."/>
            <person name="Bhonagiri V."/>
            <person name="Nash W.E."/>
            <person name="Warren W."/>
            <person name="Chinwalla A."/>
            <person name="Mardis E.R."/>
            <person name="Wilson R.K."/>
        </authorList>
    </citation>
    <scope>NUCLEOTIDE SEQUENCE [LARGE SCALE GENOMIC DNA]</scope>
    <source>
        <strain evidence="2 3">DSM 13479</strain>
    </source>
</reference>
<protein>
    <submittedName>
        <fullName evidence="2">Uncharacterized protein</fullName>
    </submittedName>
</protein>
<evidence type="ECO:0000313" key="2">
    <source>
        <dbReference type="EMBL" id="EFC96846.1"/>
    </source>
</evidence>
<proteinExistence type="predicted"/>
<organism evidence="2 3">
    <name type="scientific">Hungatella hathewayi DSM 13479</name>
    <dbReference type="NCBI Taxonomy" id="566550"/>
    <lineage>
        <taxon>Bacteria</taxon>
        <taxon>Bacillati</taxon>
        <taxon>Bacillota</taxon>
        <taxon>Clostridia</taxon>
        <taxon>Lachnospirales</taxon>
        <taxon>Lachnospiraceae</taxon>
        <taxon>Hungatella</taxon>
    </lineage>
</organism>
<comment type="caution">
    <text evidence="2">The sequence shown here is derived from an EMBL/GenBank/DDBJ whole genome shotgun (WGS) entry which is preliminary data.</text>
</comment>
<gene>
    <name evidence="2" type="ORF">CLOSTHATH_04963</name>
</gene>
<feature type="region of interest" description="Disordered" evidence="1">
    <location>
        <begin position="37"/>
        <end position="61"/>
    </location>
</feature>
<dbReference type="AlphaFoldDB" id="D3AMW3"/>
<sequence length="61" mass="7142">MQDFSKNQGKCPNSLRSDRWTFPLNEKFCALRTANALQSHRKDRANRSTRPDGRRDCTVMK</sequence>